<proteinExistence type="predicted"/>
<protein>
    <submittedName>
        <fullName evidence="1">Uncharacterized protein</fullName>
    </submittedName>
</protein>
<name>A0AB39CEW1_9VIRU</name>
<organism evidence="1">
    <name type="scientific">Pseudomonas phage HRDY3</name>
    <dbReference type="NCBI Taxonomy" id="3236930"/>
    <lineage>
        <taxon>Viruses</taxon>
    </lineage>
</organism>
<reference evidence="1" key="1">
    <citation type="submission" date="2024-07" db="EMBL/GenBank/DDBJ databases">
        <authorList>
            <person name="Bringhurst R.M."/>
            <person name="Homer T.E."/>
        </authorList>
    </citation>
    <scope>NUCLEOTIDE SEQUENCE</scope>
</reference>
<dbReference type="EMBL" id="PQ015379">
    <property type="protein sequence ID" value="XDJ15395.1"/>
    <property type="molecule type" value="Genomic_DNA"/>
</dbReference>
<accession>A0AB39CEW1</accession>
<sequence>MTEVRLDYDEKLREIISKWEDSLDSNHDDYESVDGEEGDFGIVRYYGLDVDGNANVHLMTKYVHGGDSEDSYYTLAGAEMVQKIIRQNFEAALRRSLEDSLDPGTSRGMFHGWRAEMEKAAQLMDQQKRKFGGELHLGYEELFPKEIEDGAIYRVGYKHYVAKVHQPKREGHKAMMFFYNITNPSERLYIALKARPGHDEKRGMFYTHPEVWSLAFGRREIKSVVLEPDAHGDWRKSYSTPTVWDLP</sequence>
<evidence type="ECO:0000313" key="1">
    <source>
        <dbReference type="EMBL" id="XDJ15395.1"/>
    </source>
</evidence>